<dbReference type="Proteomes" id="UP000063971">
    <property type="component" value="Chromosome"/>
</dbReference>
<keyword evidence="5" id="KW-0694">RNA-binding</keyword>
<evidence type="ECO:0000256" key="3">
    <source>
        <dbReference type="ARBA" id="ARBA00023235"/>
    </source>
</evidence>
<dbReference type="InterPro" id="IPR050188">
    <property type="entry name" value="RluA_PseudoU_synthase"/>
</dbReference>
<reference evidence="8 9" key="1">
    <citation type="journal article" date="2015" name="Genome Announc.">
        <title>Complete Genome Sequence of the Campylobacter ureolyticus Clinical Isolate RIGS 9880.</title>
        <authorList>
            <person name="Miller W.G."/>
            <person name="Yee E."/>
            <person name="On S.L."/>
            <person name="Andersen L.P."/>
            <person name="Bono J.L."/>
        </authorList>
    </citation>
    <scope>NUCLEOTIDE SEQUENCE [LARGE SCALE GENOMIC DNA]</scope>
    <source>
        <strain evidence="8 9">RIGS 9880</strain>
    </source>
</reference>
<dbReference type="SMART" id="SM00363">
    <property type="entry name" value="S4"/>
    <property type="match status" value="1"/>
</dbReference>
<evidence type="ECO:0000259" key="7">
    <source>
        <dbReference type="SMART" id="SM00363"/>
    </source>
</evidence>
<evidence type="ECO:0000256" key="6">
    <source>
        <dbReference type="RuleBase" id="RU362028"/>
    </source>
</evidence>
<dbReference type="InterPro" id="IPR006224">
    <property type="entry name" value="PsdUridine_synth_RluA-like_CS"/>
</dbReference>
<organism evidence="8 9">
    <name type="scientific">Campylobacter ureolyticus RIGS 9880</name>
    <dbReference type="NCBI Taxonomy" id="1032069"/>
    <lineage>
        <taxon>Bacteria</taxon>
        <taxon>Pseudomonadati</taxon>
        <taxon>Campylobacterota</taxon>
        <taxon>Epsilonproteobacteria</taxon>
        <taxon>Campylobacterales</taxon>
        <taxon>Campylobacteraceae</taxon>
        <taxon>Campylobacter</taxon>
    </lineage>
</organism>
<dbReference type="GO" id="GO:0120159">
    <property type="term" value="F:rRNA pseudouridine synthase activity"/>
    <property type="evidence" value="ECO:0007669"/>
    <property type="project" value="UniProtKB-ARBA"/>
</dbReference>
<dbReference type="GO" id="GO:0003723">
    <property type="term" value="F:RNA binding"/>
    <property type="evidence" value="ECO:0007669"/>
    <property type="project" value="UniProtKB-KW"/>
</dbReference>
<feature type="active site" evidence="4">
    <location>
        <position position="161"/>
    </location>
</feature>
<dbReference type="NCBIfam" id="TIGR00005">
    <property type="entry name" value="rluA_subfam"/>
    <property type="match status" value="1"/>
</dbReference>
<evidence type="ECO:0000256" key="5">
    <source>
        <dbReference type="PROSITE-ProRule" id="PRU00182"/>
    </source>
</evidence>
<dbReference type="InterPro" id="IPR006225">
    <property type="entry name" value="PsdUridine_synth_RluC/D"/>
</dbReference>
<accession>A0AAU8TZ30</accession>
<dbReference type="EMBL" id="CP012195">
    <property type="protein sequence ID" value="AKT90805.1"/>
    <property type="molecule type" value="Genomic_DNA"/>
</dbReference>
<dbReference type="Pfam" id="PF01479">
    <property type="entry name" value="S4"/>
    <property type="match status" value="1"/>
</dbReference>
<dbReference type="InterPro" id="IPR036986">
    <property type="entry name" value="S4_RNA-bd_sf"/>
</dbReference>
<dbReference type="Gene3D" id="3.30.2350.10">
    <property type="entry name" value="Pseudouridine synthase"/>
    <property type="match status" value="1"/>
</dbReference>
<proteinExistence type="inferred from homology"/>
<dbReference type="PROSITE" id="PS50889">
    <property type="entry name" value="S4"/>
    <property type="match status" value="1"/>
</dbReference>
<dbReference type="AlphaFoldDB" id="A0AAU8TZ30"/>
<dbReference type="KEGG" id="cure:CUREO_0952"/>
<feature type="domain" description="RNA-binding S4" evidence="7">
    <location>
        <begin position="38"/>
        <end position="104"/>
    </location>
</feature>
<dbReference type="SUPFAM" id="SSF55120">
    <property type="entry name" value="Pseudouridine synthase"/>
    <property type="match status" value="1"/>
</dbReference>
<dbReference type="Gene3D" id="3.10.290.10">
    <property type="entry name" value="RNA-binding S4 domain"/>
    <property type="match status" value="1"/>
</dbReference>
<comment type="function">
    <text evidence="6">Responsible for synthesis of pseudouridine from uracil.</text>
</comment>
<dbReference type="CDD" id="cd00165">
    <property type="entry name" value="S4"/>
    <property type="match status" value="1"/>
</dbReference>
<dbReference type="EC" id="5.4.99.-" evidence="6"/>
<dbReference type="PROSITE" id="PS01129">
    <property type="entry name" value="PSI_RLU"/>
    <property type="match status" value="1"/>
</dbReference>
<evidence type="ECO:0000256" key="1">
    <source>
        <dbReference type="ARBA" id="ARBA00000073"/>
    </source>
</evidence>
<comment type="similarity">
    <text evidence="2 6">Belongs to the pseudouridine synthase RluA family.</text>
</comment>
<dbReference type="PANTHER" id="PTHR21600">
    <property type="entry name" value="MITOCHONDRIAL RNA PSEUDOURIDINE SYNTHASE"/>
    <property type="match status" value="1"/>
</dbReference>
<dbReference type="Pfam" id="PF00849">
    <property type="entry name" value="PseudoU_synth_2"/>
    <property type="match status" value="1"/>
</dbReference>
<evidence type="ECO:0000256" key="2">
    <source>
        <dbReference type="ARBA" id="ARBA00010876"/>
    </source>
</evidence>
<evidence type="ECO:0000313" key="9">
    <source>
        <dbReference type="Proteomes" id="UP000063971"/>
    </source>
</evidence>
<name>A0AAU8TZ30_9BACT</name>
<dbReference type="CDD" id="cd02869">
    <property type="entry name" value="PseudoU_synth_RluA_like"/>
    <property type="match status" value="1"/>
</dbReference>
<evidence type="ECO:0000313" key="8">
    <source>
        <dbReference type="EMBL" id="AKT90805.1"/>
    </source>
</evidence>
<keyword evidence="3 6" id="KW-0413">Isomerase</keyword>
<dbReference type="InterPro" id="IPR020103">
    <property type="entry name" value="PsdUridine_synth_cat_dom_sf"/>
</dbReference>
<comment type="catalytic activity">
    <reaction evidence="1 6">
        <text>a uridine in RNA = a pseudouridine in RNA</text>
        <dbReference type="Rhea" id="RHEA:48348"/>
        <dbReference type="Rhea" id="RHEA-COMP:12068"/>
        <dbReference type="Rhea" id="RHEA-COMP:12069"/>
        <dbReference type="ChEBI" id="CHEBI:65314"/>
        <dbReference type="ChEBI" id="CHEBI:65315"/>
    </reaction>
</comment>
<dbReference type="SUPFAM" id="SSF55174">
    <property type="entry name" value="Alpha-L RNA-binding motif"/>
    <property type="match status" value="1"/>
</dbReference>
<evidence type="ECO:0000256" key="4">
    <source>
        <dbReference type="PIRSR" id="PIRSR606225-1"/>
    </source>
</evidence>
<sequence>MLKYAYQKLSIMSPFKIYKWIITKKGIKLSDFLVDENLRLDVFVSKMLQISRNKASNLVKNGLVTLDKTPILKPSFIVEVGKKISINLDEKEDKKENFKTDFKIPIIYEDSDILVINKPANLVTHPAPSVKEPTLLDWLLDKNYALSNLNNTRKGIVHRLDKGTSGALVIAKTNKAHLSLATQLKDRTMGRIYLALINLSLKENLVINRPIGRNPKNRLKKAIVQGTRESKSAFLNLYSDDEVNLIAAKLFSGRTHQIRVHLSSINRYIIGDNLYGFKSQNDKIARLMLHAYILYFKHPITGENMRFVANLDNEFLNYKNIKEKAYEKFSPNFIIGSFDDFHSWLCLT</sequence>
<dbReference type="InterPro" id="IPR006145">
    <property type="entry name" value="PsdUridine_synth_RsuA/RluA"/>
</dbReference>
<gene>
    <name evidence="8" type="primary">rluD</name>
    <name evidence="8" type="ORF">CUREO_0952</name>
</gene>
<dbReference type="PANTHER" id="PTHR21600:SF44">
    <property type="entry name" value="RIBOSOMAL LARGE SUBUNIT PSEUDOURIDINE SYNTHASE D"/>
    <property type="match status" value="1"/>
</dbReference>
<dbReference type="InterPro" id="IPR002942">
    <property type="entry name" value="S4_RNA-bd"/>
</dbReference>
<dbReference type="GO" id="GO:0000455">
    <property type="term" value="P:enzyme-directed rRNA pseudouridine synthesis"/>
    <property type="evidence" value="ECO:0007669"/>
    <property type="project" value="UniProtKB-ARBA"/>
</dbReference>
<protein>
    <recommendedName>
        <fullName evidence="6">Pseudouridine synthase</fullName>
        <ecNumber evidence="6">5.4.99.-</ecNumber>
    </recommendedName>
</protein>